<dbReference type="AlphaFoldDB" id="A0A8J5FHH9"/>
<dbReference type="PANTHER" id="PTHR33136:SF4">
    <property type="entry name" value="PROTEIN RALF-LIKE 32"/>
    <property type="match status" value="1"/>
</dbReference>
<dbReference type="GO" id="GO:0019722">
    <property type="term" value="P:calcium-mediated signaling"/>
    <property type="evidence" value="ECO:0007669"/>
    <property type="project" value="TreeGrafter"/>
</dbReference>
<accession>A0A8J5FHH9</accession>
<evidence type="ECO:0000313" key="6">
    <source>
        <dbReference type="EMBL" id="KAG6484220.1"/>
    </source>
</evidence>
<comment type="similarity">
    <text evidence="1">Belongs to the plant rapid alkalinization factor (RALF) family.</text>
</comment>
<dbReference type="PROSITE" id="PS51257">
    <property type="entry name" value="PROKAR_LIPOPROTEIN"/>
    <property type="match status" value="1"/>
</dbReference>
<keyword evidence="2" id="KW-0372">Hormone</keyword>
<dbReference type="Pfam" id="PF05498">
    <property type="entry name" value="RALF"/>
    <property type="match status" value="1"/>
</dbReference>
<keyword evidence="7" id="KW-1185">Reference proteome</keyword>
<evidence type="ECO:0000256" key="3">
    <source>
        <dbReference type="ARBA" id="ARBA00022729"/>
    </source>
</evidence>
<evidence type="ECO:0000256" key="4">
    <source>
        <dbReference type="ARBA" id="ARBA00023157"/>
    </source>
</evidence>
<proteinExistence type="inferred from homology"/>
<dbReference type="InterPro" id="IPR008801">
    <property type="entry name" value="RALF"/>
</dbReference>
<dbReference type="EMBL" id="JACMSC010000016">
    <property type="protein sequence ID" value="KAG6484220.1"/>
    <property type="molecule type" value="Genomic_DNA"/>
</dbReference>
<reference evidence="6 7" key="1">
    <citation type="submission" date="2020-08" db="EMBL/GenBank/DDBJ databases">
        <title>Plant Genome Project.</title>
        <authorList>
            <person name="Zhang R.-G."/>
        </authorList>
    </citation>
    <scope>NUCLEOTIDE SEQUENCE [LARGE SCALE GENOMIC DNA]</scope>
    <source>
        <tissue evidence="6">Rhizome</tissue>
    </source>
</reference>
<keyword evidence="3 5" id="KW-0732">Signal</keyword>
<feature type="signal peptide" evidence="5">
    <location>
        <begin position="1"/>
        <end position="30"/>
    </location>
</feature>
<evidence type="ECO:0000256" key="5">
    <source>
        <dbReference type="SAM" id="SignalP"/>
    </source>
</evidence>
<organism evidence="6 7">
    <name type="scientific">Zingiber officinale</name>
    <name type="common">Ginger</name>
    <name type="synonym">Amomum zingiber</name>
    <dbReference type="NCBI Taxonomy" id="94328"/>
    <lineage>
        <taxon>Eukaryota</taxon>
        <taxon>Viridiplantae</taxon>
        <taxon>Streptophyta</taxon>
        <taxon>Embryophyta</taxon>
        <taxon>Tracheophyta</taxon>
        <taxon>Spermatophyta</taxon>
        <taxon>Magnoliopsida</taxon>
        <taxon>Liliopsida</taxon>
        <taxon>Zingiberales</taxon>
        <taxon>Zingiberaceae</taxon>
        <taxon>Zingiber</taxon>
    </lineage>
</organism>
<evidence type="ECO:0000256" key="2">
    <source>
        <dbReference type="ARBA" id="ARBA00022702"/>
    </source>
</evidence>
<dbReference type="PANTHER" id="PTHR33136">
    <property type="entry name" value="RAPID ALKALINIZATION FACTOR-LIKE"/>
    <property type="match status" value="1"/>
</dbReference>
<evidence type="ECO:0000313" key="7">
    <source>
        <dbReference type="Proteomes" id="UP000734854"/>
    </source>
</evidence>
<name>A0A8J5FHH9_ZINOF</name>
<keyword evidence="4" id="KW-1015">Disulfide bond</keyword>
<dbReference type="GO" id="GO:0009506">
    <property type="term" value="C:plasmodesma"/>
    <property type="evidence" value="ECO:0007669"/>
    <property type="project" value="TreeGrafter"/>
</dbReference>
<evidence type="ECO:0000256" key="1">
    <source>
        <dbReference type="ARBA" id="ARBA00009178"/>
    </source>
</evidence>
<sequence>MEIRAASTFLSFLLFFFLFASLSCWKPAAASAFGRRSATACNQTADSGRRCGVEEEQGGEELQFDSEINRRLLAQTSGISYGALNKDKPTCSSKDGKPYNCAGKSPNPGGGRTCNVDYYRYDALFRLAFCPSLGFSNVDRIGKVGIQFNVILSSSSSWGFLGKNLVGLMCFPANDVGGRKLIFFAFSQCPSLGFSNVDRIGKVGIQFNVILSSSSSWGFLGKNLVGLMCFPGDSFYSMLCSEFRTD</sequence>
<protein>
    <submittedName>
        <fullName evidence="6">Uncharacterized protein</fullName>
    </submittedName>
</protein>
<feature type="chain" id="PRO_5035147911" evidence="5">
    <location>
        <begin position="31"/>
        <end position="246"/>
    </location>
</feature>
<dbReference type="Proteomes" id="UP000734854">
    <property type="component" value="Unassembled WGS sequence"/>
</dbReference>
<dbReference type="GO" id="GO:0005179">
    <property type="term" value="F:hormone activity"/>
    <property type="evidence" value="ECO:0007669"/>
    <property type="project" value="UniProtKB-KW"/>
</dbReference>
<gene>
    <name evidence="6" type="ORF">ZIOFF_061015</name>
</gene>
<comment type="caution">
    <text evidence="6">The sequence shown here is derived from an EMBL/GenBank/DDBJ whole genome shotgun (WGS) entry which is preliminary data.</text>
</comment>